<reference evidence="2" key="1">
    <citation type="journal article" date="2020" name="Stud. Mycol.">
        <title>101 Dothideomycetes genomes: a test case for predicting lifestyles and emergence of pathogens.</title>
        <authorList>
            <person name="Haridas S."/>
            <person name="Albert R."/>
            <person name="Binder M."/>
            <person name="Bloem J."/>
            <person name="Labutti K."/>
            <person name="Salamov A."/>
            <person name="Andreopoulos B."/>
            <person name="Baker S."/>
            <person name="Barry K."/>
            <person name="Bills G."/>
            <person name="Bluhm B."/>
            <person name="Cannon C."/>
            <person name="Castanera R."/>
            <person name="Culley D."/>
            <person name="Daum C."/>
            <person name="Ezra D."/>
            <person name="Gonzalez J."/>
            <person name="Henrissat B."/>
            <person name="Kuo A."/>
            <person name="Liang C."/>
            <person name="Lipzen A."/>
            <person name="Lutzoni F."/>
            <person name="Magnuson J."/>
            <person name="Mondo S."/>
            <person name="Nolan M."/>
            <person name="Ohm R."/>
            <person name="Pangilinan J."/>
            <person name="Park H.-J."/>
            <person name="Ramirez L."/>
            <person name="Alfaro M."/>
            <person name="Sun H."/>
            <person name="Tritt A."/>
            <person name="Yoshinaga Y."/>
            <person name="Zwiers L.-H."/>
            <person name="Turgeon B."/>
            <person name="Goodwin S."/>
            <person name="Spatafora J."/>
            <person name="Crous P."/>
            <person name="Grigoriev I."/>
        </authorList>
    </citation>
    <scope>NUCLEOTIDE SEQUENCE</scope>
    <source>
        <strain evidence="2">CBS 121167</strain>
    </source>
</reference>
<accession>A0A6A6BRU0</accession>
<dbReference type="PANTHER" id="PTHR40642">
    <property type="entry name" value="YALI0F31295P"/>
    <property type="match status" value="1"/>
</dbReference>
<protein>
    <submittedName>
        <fullName evidence="2">Uncharacterized protein</fullName>
    </submittedName>
</protein>
<dbReference type="Proteomes" id="UP000799438">
    <property type="component" value="Unassembled WGS sequence"/>
</dbReference>
<gene>
    <name evidence="2" type="ORF">K452DRAFT_294343</name>
</gene>
<dbReference type="EMBL" id="ML995475">
    <property type="protein sequence ID" value="KAF2146809.1"/>
    <property type="molecule type" value="Genomic_DNA"/>
</dbReference>
<dbReference type="Pfam" id="PF12720">
    <property type="entry name" value="DUF3807"/>
    <property type="match status" value="1"/>
</dbReference>
<keyword evidence="3" id="KW-1185">Reference proteome</keyword>
<proteinExistence type="predicted"/>
<feature type="compositionally biased region" description="Basic residues" evidence="1">
    <location>
        <begin position="136"/>
        <end position="149"/>
    </location>
</feature>
<dbReference type="OrthoDB" id="5422320at2759"/>
<feature type="region of interest" description="Disordered" evidence="1">
    <location>
        <begin position="82"/>
        <end position="165"/>
    </location>
</feature>
<dbReference type="RefSeq" id="XP_033402518.1">
    <property type="nucleotide sequence ID" value="XM_033541692.1"/>
</dbReference>
<evidence type="ECO:0000313" key="2">
    <source>
        <dbReference type="EMBL" id="KAF2146809.1"/>
    </source>
</evidence>
<sequence length="184" mass="20893">MNVPTVTEEDLRAFQRKHFPTAPAPASFVPVQDEAEEYTYEEDWEYYEEDDGLGYYSDGVKRTLTDEQIAMFRHSEIQATLKERRRQAEDDVIEEGTGAVPLNGTGEATPVNVRAPSATPSDTPNFGGSPPPTPKAKSKNKRRNKKRKRNTEDPSNPEEDEGITYRRIARELDEQKNVAVELDY</sequence>
<name>A0A6A6BRU0_9PEZI</name>
<evidence type="ECO:0000313" key="3">
    <source>
        <dbReference type="Proteomes" id="UP000799438"/>
    </source>
</evidence>
<dbReference type="AlphaFoldDB" id="A0A6A6BRU0"/>
<organism evidence="2 3">
    <name type="scientific">Aplosporella prunicola CBS 121167</name>
    <dbReference type="NCBI Taxonomy" id="1176127"/>
    <lineage>
        <taxon>Eukaryota</taxon>
        <taxon>Fungi</taxon>
        <taxon>Dikarya</taxon>
        <taxon>Ascomycota</taxon>
        <taxon>Pezizomycotina</taxon>
        <taxon>Dothideomycetes</taxon>
        <taxon>Dothideomycetes incertae sedis</taxon>
        <taxon>Botryosphaeriales</taxon>
        <taxon>Aplosporellaceae</taxon>
        <taxon>Aplosporella</taxon>
    </lineage>
</organism>
<evidence type="ECO:0000256" key="1">
    <source>
        <dbReference type="SAM" id="MobiDB-lite"/>
    </source>
</evidence>
<dbReference type="GeneID" id="54299189"/>
<dbReference type="InterPro" id="IPR024526">
    <property type="entry name" value="DUF3807"/>
</dbReference>
<dbReference type="PANTHER" id="PTHR40642:SF1">
    <property type="entry name" value="YALI0F31295P"/>
    <property type="match status" value="1"/>
</dbReference>